<proteinExistence type="predicted"/>
<keyword evidence="3" id="KW-1185">Reference proteome</keyword>
<evidence type="ECO:0000313" key="3">
    <source>
        <dbReference type="Proteomes" id="UP000701853"/>
    </source>
</evidence>
<dbReference type="Proteomes" id="UP000701853">
    <property type="component" value="Chromosome 10"/>
</dbReference>
<evidence type="ECO:0000256" key="1">
    <source>
        <dbReference type="SAM" id="MobiDB-lite"/>
    </source>
</evidence>
<accession>A0A8J5Y403</accession>
<feature type="region of interest" description="Disordered" evidence="1">
    <location>
        <begin position="54"/>
        <end position="76"/>
    </location>
</feature>
<evidence type="ECO:0000313" key="2">
    <source>
        <dbReference type="EMBL" id="KAG8481383.1"/>
    </source>
</evidence>
<gene>
    <name evidence="2" type="ORF">CXB51_026153</name>
</gene>
<comment type="caution">
    <text evidence="2">The sequence shown here is derived from an EMBL/GenBank/DDBJ whole genome shotgun (WGS) entry which is preliminary data.</text>
</comment>
<dbReference type="EMBL" id="JAHUZN010000010">
    <property type="protein sequence ID" value="KAG8481383.1"/>
    <property type="molecule type" value="Genomic_DNA"/>
</dbReference>
<protein>
    <submittedName>
        <fullName evidence="2">Uncharacterized protein</fullName>
    </submittedName>
</protein>
<dbReference type="AlphaFoldDB" id="A0A8J5Y403"/>
<sequence>MLPSEKKKTNTKSFPCVPPKPKKTSRKPLSDPSFKKLVHAQTIDIKRERRGWEKNWSPFRPPVPPSKMLPQSSSTRLGIDNLLQPVCERQC</sequence>
<reference evidence="2 3" key="1">
    <citation type="journal article" date="2021" name="bioRxiv">
        <title>The Gossypium anomalum genome as a resource for cotton improvement and evolutionary analysis of hybrid incompatibility.</title>
        <authorList>
            <person name="Grover C.E."/>
            <person name="Yuan D."/>
            <person name="Arick M.A."/>
            <person name="Miller E.R."/>
            <person name="Hu G."/>
            <person name="Peterson D.G."/>
            <person name="Wendel J.F."/>
            <person name="Udall J.A."/>
        </authorList>
    </citation>
    <scope>NUCLEOTIDE SEQUENCE [LARGE SCALE GENOMIC DNA]</scope>
    <source>
        <strain evidence="2">JFW-Udall</strain>
        <tissue evidence="2">Leaf</tissue>
    </source>
</reference>
<organism evidence="2 3">
    <name type="scientific">Gossypium anomalum</name>
    <dbReference type="NCBI Taxonomy" id="47600"/>
    <lineage>
        <taxon>Eukaryota</taxon>
        <taxon>Viridiplantae</taxon>
        <taxon>Streptophyta</taxon>
        <taxon>Embryophyta</taxon>
        <taxon>Tracheophyta</taxon>
        <taxon>Spermatophyta</taxon>
        <taxon>Magnoliopsida</taxon>
        <taxon>eudicotyledons</taxon>
        <taxon>Gunneridae</taxon>
        <taxon>Pentapetalae</taxon>
        <taxon>rosids</taxon>
        <taxon>malvids</taxon>
        <taxon>Malvales</taxon>
        <taxon>Malvaceae</taxon>
        <taxon>Malvoideae</taxon>
        <taxon>Gossypium</taxon>
    </lineage>
</organism>
<name>A0A8J5Y403_9ROSI</name>
<feature type="region of interest" description="Disordered" evidence="1">
    <location>
        <begin position="1"/>
        <end position="32"/>
    </location>
</feature>